<evidence type="ECO:0000256" key="4">
    <source>
        <dbReference type="ARBA" id="ARBA00022840"/>
    </source>
</evidence>
<dbReference type="InterPro" id="IPR006203">
    <property type="entry name" value="GHMP_knse_ATP-bd_CS"/>
</dbReference>
<proteinExistence type="inferred from homology"/>
<sequence>MIITRTPLRIAIGGGGTDLPSYYSQFGGFFISAAIDKYIYISMQRTFTNEVILKYSKMERVQSLDEIEHDIVRSALTSYDFSKGFEMASFADIPAGTGLGSSGSFTVGLLKGLSALDNKIMPADMLAHQASHLVMETLNRPDGKQDQYAAAYGGINCYTVNPGGQVSVESLQMSHETLDKLRDHLALFFTGFYRQSEKNLNIQKEKSEAGDSAMLESLHFIKGLGFKIKDALEKGNIETFGLLMNEHWKHKKKRLGDMTNSLIDNWYDLALQNGALGGKVIGAGGGGFLLFYSTDREKLADVLTKAGLQHVRFDFDFEGSKLLATV</sequence>
<dbReference type="Pfam" id="PF00288">
    <property type="entry name" value="GHMP_kinases_N"/>
    <property type="match status" value="1"/>
</dbReference>
<dbReference type="InterPro" id="IPR006204">
    <property type="entry name" value="GHMP_kinase_N_dom"/>
</dbReference>
<dbReference type="InterPro" id="IPR036554">
    <property type="entry name" value="GHMP_kinase_C_sf"/>
</dbReference>
<dbReference type="PROSITE" id="PS00627">
    <property type="entry name" value="GHMP_KINASES_ATP"/>
    <property type="match status" value="1"/>
</dbReference>
<dbReference type="SUPFAM" id="SSF54211">
    <property type="entry name" value="Ribosomal protein S5 domain 2-like"/>
    <property type="match status" value="1"/>
</dbReference>
<dbReference type="GO" id="GO:0050201">
    <property type="term" value="F:fucokinase activity"/>
    <property type="evidence" value="ECO:0007669"/>
    <property type="project" value="TreeGrafter"/>
</dbReference>
<dbReference type="InterPro" id="IPR052203">
    <property type="entry name" value="GHMP_Kinase-Related"/>
</dbReference>
<accession>A0A1G2FXZ9</accession>
<keyword evidence="4" id="KW-0067">ATP-binding</keyword>
<keyword evidence="1" id="KW-0808">Transferase</keyword>
<dbReference type="InterPro" id="IPR001174">
    <property type="entry name" value="HddA/FKP"/>
</dbReference>
<protein>
    <submittedName>
        <fullName evidence="8">Galactokinase</fullName>
    </submittedName>
</protein>
<dbReference type="PANTHER" id="PTHR32463">
    <property type="entry name" value="L-FUCOSE KINASE"/>
    <property type="match status" value="1"/>
</dbReference>
<dbReference type="Gene3D" id="3.30.230.120">
    <property type="match status" value="1"/>
</dbReference>
<evidence type="ECO:0000259" key="7">
    <source>
        <dbReference type="Pfam" id="PF08544"/>
    </source>
</evidence>
<feature type="domain" description="GHMP kinase N-terminal" evidence="6">
    <location>
        <begin position="79"/>
        <end position="154"/>
    </location>
</feature>
<dbReference type="PRINTS" id="PR00960">
    <property type="entry name" value="LMBPPROTEIN"/>
</dbReference>
<dbReference type="AlphaFoldDB" id="A0A1G2FXZ9"/>
<feature type="domain" description="GHMP kinase C-terminal" evidence="7">
    <location>
        <begin position="229"/>
        <end position="306"/>
    </location>
</feature>
<dbReference type="SUPFAM" id="SSF55060">
    <property type="entry name" value="GHMP Kinase, C-terminal domain"/>
    <property type="match status" value="1"/>
</dbReference>
<evidence type="ECO:0000259" key="6">
    <source>
        <dbReference type="Pfam" id="PF00288"/>
    </source>
</evidence>
<dbReference type="GO" id="GO:0005524">
    <property type="term" value="F:ATP binding"/>
    <property type="evidence" value="ECO:0007669"/>
    <property type="project" value="UniProtKB-KW"/>
</dbReference>
<evidence type="ECO:0000256" key="2">
    <source>
        <dbReference type="ARBA" id="ARBA00022741"/>
    </source>
</evidence>
<dbReference type="InterPro" id="IPR020568">
    <property type="entry name" value="Ribosomal_Su5_D2-typ_SF"/>
</dbReference>
<dbReference type="InterPro" id="IPR014606">
    <property type="entry name" value="Heptose_7-P_kinase"/>
</dbReference>
<dbReference type="EMBL" id="MHNI01000014">
    <property type="protein sequence ID" value="OGZ42697.1"/>
    <property type="molecule type" value="Genomic_DNA"/>
</dbReference>
<dbReference type="Pfam" id="PF08544">
    <property type="entry name" value="GHMP_kinases_C"/>
    <property type="match status" value="1"/>
</dbReference>
<dbReference type="Proteomes" id="UP000176700">
    <property type="component" value="Unassembled WGS sequence"/>
</dbReference>
<keyword evidence="2" id="KW-0547">Nucleotide-binding</keyword>
<evidence type="ECO:0000256" key="1">
    <source>
        <dbReference type="ARBA" id="ARBA00022679"/>
    </source>
</evidence>
<dbReference type="PANTHER" id="PTHR32463:SF0">
    <property type="entry name" value="L-FUCOSE KINASE"/>
    <property type="match status" value="1"/>
</dbReference>
<gene>
    <name evidence="8" type="ORF">A2W41_03065</name>
</gene>
<organism evidence="8 9">
    <name type="scientific">Candidatus Ryanbacteria bacterium RIFCSPHIGHO2_01_45_13</name>
    <dbReference type="NCBI Taxonomy" id="1802112"/>
    <lineage>
        <taxon>Bacteria</taxon>
        <taxon>Candidatus Ryaniibacteriota</taxon>
    </lineage>
</organism>
<comment type="caution">
    <text evidence="8">The sequence shown here is derived from an EMBL/GenBank/DDBJ whole genome shotgun (WGS) entry which is preliminary data.</text>
</comment>
<evidence type="ECO:0000256" key="5">
    <source>
        <dbReference type="ARBA" id="ARBA00038121"/>
    </source>
</evidence>
<evidence type="ECO:0000313" key="9">
    <source>
        <dbReference type="Proteomes" id="UP000176700"/>
    </source>
</evidence>
<dbReference type="PIRSF" id="PIRSF036406">
    <property type="entry name" value="Hept_kin"/>
    <property type="match status" value="1"/>
</dbReference>
<evidence type="ECO:0000256" key="3">
    <source>
        <dbReference type="ARBA" id="ARBA00022777"/>
    </source>
</evidence>
<comment type="similarity">
    <text evidence="5">Belongs to the GHMP kinase family.</text>
</comment>
<evidence type="ECO:0000313" key="8">
    <source>
        <dbReference type="EMBL" id="OGZ42697.1"/>
    </source>
</evidence>
<name>A0A1G2FXZ9_9BACT</name>
<reference evidence="8 9" key="1">
    <citation type="journal article" date="2016" name="Nat. Commun.">
        <title>Thousands of microbial genomes shed light on interconnected biogeochemical processes in an aquifer system.</title>
        <authorList>
            <person name="Anantharaman K."/>
            <person name="Brown C.T."/>
            <person name="Hug L.A."/>
            <person name="Sharon I."/>
            <person name="Castelle C.J."/>
            <person name="Probst A.J."/>
            <person name="Thomas B.C."/>
            <person name="Singh A."/>
            <person name="Wilkins M.J."/>
            <person name="Karaoz U."/>
            <person name="Brodie E.L."/>
            <person name="Williams K.H."/>
            <person name="Hubbard S.S."/>
            <person name="Banfield J.F."/>
        </authorList>
    </citation>
    <scope>NUCLEOTIDE SEQUENCE [LARGE SCALE GENOMIC DNA]</scope>
</reference>
<keyword evidence="3 8" id="KW-0418">Kinase</keyword>
<dbReference type="GO" id="GO:0042352">
    <property type="term" value="P:GDP-L-fucose salvage"/>
    <property type="evidence" value="ECO:0007669"/>
    <property type="project" value="TreeGrafter"/>
</dbReference>
<dbReference type="InterPro" id="IPR013750">
    <property type="entry name" value="GHMP_kinase_C_dom"/>
</dbReference>